<protein>
    <recommendedName>
        <fullName evidence="4">Copper amine oxidase N-terminal domain-containing protein</fullName>
    </recommendedName>
</protein>
<evidence type="ECO:0008006" key="4">
    <source>
        <dbReference type="Google" id="ProtNLM"/>
    </source>
</evidence>
<sequence length="442" mass="48034">MRKPVAFLTASTTAWAVLSVLAPGAQAATQTFSPTHIYLNGQDVTNPVHTTAVDPSSKQPTTFLPIYYAMQVLNKLGIQSAWDGHTWSLTVPSSITVNLDNPATSPNQMSIAINGKVVQTAPKLVAKDPASGQDTTFIPIWYLSQVLNRLGISSTWDGTNWRLTQTKPVTQQDMANAMWQVLNATTWDVNSHPSMSDAGVNPTNAPVTAGDVATWLGDWASKAKGYVAHPYNNSSDMSYRPWSLQYEASQDPYTWATINGLYQGTSVSSGSSVITSADESTILANLRWWVTGYKTTSDGWVQLHLPFYSHYNEWQLVLGNVLTQAQYNQMMADDTTYFDEVKVKQSGSNLLVALPDASKSNLAWQVGDGSYTWGYSHGPSGQGFYGGITLTVPNKGPGLTIRMASLNADAHGLTIAYVNTDGGLVYGQPYDIMDLQYPSSSN</sequence>
<keyword evidence="3" id="KW-1185">Reference proteome</keyword>
<dbReference type="OrthoDB" id="2370483at2"/>
<evidence type="ECO:0000313" key="2">
    <source>
        <dbReference type="EMBL" id="SFV03726.1"/>
    </source>
</evidence>
<dbReference type="RefSeq" id="WP_074955548.1">
    <property type="nucleotide sequence ID" value="NZ_FPBV01000023.1"/>
</dbReference>
<feature type="chain" id="PRO_5010315329" description="Copper amine oxidase N-terminal domain-containing protein" evidence="1">
    <location>
        <begin position="28"/>
        <end position="442"/>
    </location>
</feature>
<evidence type="ECO:0000256" key="1">
    <source>
        <dbReference type="SAM" id="SignalP"/>
    </source>
</evidence>
<evidence type="ECO:0000313" key="3">
    <source>
        <dbReference type="Proteomes" id="UP000183508"/>
    </source>
</evidence>
<dbReference type="Proteomes" id="UP000183508">
    <property type="component" value="Unassembled WGS sequence"/>
</dbReference>
<gene>
    <name evidence="2" type="ORF">SAMN05421543_12325</name>
</gene>
<keyword evidence="1" id="KW-0732">Signal</keyword>
<name>A0A1I7L2J3_9BACL</name>
<dbReference type="STRING" id="392015.SAMN05421543_12325"/>
<proteinExistence type="predicted"/>
<dbReference type="AlphaFoldDB" id="A0A1I7L2J3"/>
<dbReference type="EMBL" id="FPBV01000023">
    <property type="protein sequence ID" value="SFV03726.1"/>
    <property type="molecule type" value="Genomic_DNA"/>
</dbReference>
<organism evidence="2 3">
    <name type="scientific">Alicyclobacillus macrosporangiidus</name>
    <dbReference type="NCBI Taxonomy" id="392015"/>
    <lineage>
        <taxon>Bacteria</taxon>
        <taxon>Bacillati</taxon>
        <taxon>Bacillota</taxon>
        <taxon>Bacilli</taxon>
        <taxon>Bacillales</taxon>
        <taxon>Alicyclobacillaceae</taxon>
        <taxon>Alicyclobacillus</taxon>
    </lineage>
</organism>
<reference evidence="3" key="1">
    <citation type="submission" date="2016-10" db="EMBL/GenBank/DDBJ databases">
        <authorList>
            <person name="Varghese N."/>
        </authorList>
    </citation>
    <scope>NUCLEOTIDE SEQUENCE [LARGE SCALE GENOMIC DNA]</scope>
    <source>
        <strain evidence="3">DSM 17980</strain>
    </source>
</reference>
<accession>A0A1I7L2J3</accession>
<feature type="signal peptide" evidence="1">
    <location>
        <begin position="1"/>
        <end position="27"/>
    </location>
</feature>